<proteinExistence type="inferred from homology"/>
<dbReference type="EMBL" id="JABJVM010000012">
    <property type="protein sequence ID" value="MBA3927016.1"/>
    <property type="molecule type" value="Genomic_DNA"/>
</dbReference>
<reference evidence="9 10" key="1">
    <citation type="submission" date="2020-08" db="EMBL/GenBank/DDBJ databases">
        <title>Listeria ohnekaius sp. nov. and Listeria portnoyii sp. nov. isolated from non-agricultural and natural environments.</title>
        <authorList>
            <person name="Weller D."/>
            <person name="Belias A.M."/>
            <person name="Liao J."/>
            <person name="Guo S."/>
            <person name="Orsi R.H."/>
            <person name="Wiedmann M."/>
        </authorList>
    </citation>
    <scope>NUCLEOTIDE SEQUENCE [LARGE SCALE GENOMIC DNA]</scope>
    <source>
        <strain evidence="9 10">FSL W9-0585</strain>
    </source>
</reference>
<gene>
    <name evidence="9" type="ORF">HPK16_11735</name>
</gene>
<evidence type="ECO:0000256" key="7">
    <source>
        <dbReference type="RuleBase" id="RU361161"/>
    </source>
</evidence>
<evidence type="ECO:0000256" key="4">
    <source>
        <dbReference type="ARBA" id="ARBA00022729"/>
    </source>
</evidence>
<dbReference type="AlphaFoldDB" id="A0A7W1YGU0"/>
<sequence>MKKIELGELLGQMTVSEKVGQLLQLAPMFYKGTITEGEITGPMAEMGITTEVSENAGSVLGSTTASEMIAIQEAYLKTNRLGIPLIFMADVVHGYKTIFPIPLAIGATWDVELAEKMAAISAKEATAAGLQVTFSPMVDLVRDPRWGRVMESTGEDPHLNSAMAASFVRGYQGNPDELAENHEKMAACVKHFAAYGAAEAGREYNTVDMSMRELYQNYLPAYTAALEAGSKLVMTAFNVVDGVPATGNEWLMRDVLRDELGFDGVLISDWGAVKEIINHGTAANSVEAADVALRAGVDIEMMTTCYLENLERLIADGALPVGLLDEAVMRILELKRDVGLFEDPYRGLKGDVDRQQDILSVEHREVAREIAADAMVLLKNDGDLLPLGATGRKMALVGPLATTQDVLGAWSWLGDMKDAVSIEDGMKAQFDQVDVAGAMDTENVTEAEIAEMVRVAQDADVIVLALGESANRSGEANSIATIRLPETQYPMIDAIRALGKPVVTVLFNGRPLDLHGLIEASDALVEAWFPGTEAGNAVADILSGRVNPNGKLPMSFPYTTGQIPVYYNHLRTGRPADAADAQEHYVSQYIDIPNQPLFDFGFGLSYTTFAYSNLELSSDTITKMDTLTISVTVKNTGTIAGKEIVALYVQDIVGKVSRPCKELKRFTKIDLAPGEAVVVTFNLTEEDLRYYKPNLDFTSDPGDFNVFIGTHLQAAFCLA</sequence>
<dbReference type="Gene3D" id="3.40.50.1700">
    <property type="entry name" value="Glycoside hydrolase family 3 C-terminal domain"/>
    <property type="match status" value="1"/>
</dbReference>
<keyword evidence="5 7" id="KW-0378">Hydrolase</keyword>
<dbReference type="Pfam" id="PF14310">
    <property type="entry name" value="Fn3-like"/>
    <property type="match status" value="1"/>
</dbReference>
<dbReference type="Gene3D" id="3.20.20.300">
    <property type="entry name" value="Glycoside hydrolase, family 3, N-terminal domain"/>
    <property type="match status" value="1"/>
</dbReference>
<dbReference type="InterPro" id="IPR017853">
    <property type="entry name" value="GH"/>
</dbReference>
<protein>
    <recommendedName>
        <fullName evidence="3">beta-glucosidase</fullName>
        <ecNumber evidence="3">3.2.1.21</ecNumber>
    </recommendedName>
</protein>
<name>A0A7W1YGU0_9LIST</name>
<evidence type="ECO:0000256" key="6">
    <source>
        <dbReference type="ARBA" id="ARBA00023295"/>
    </source>
</evidence>
<comment type="similarity">
    <text evidence="2 7">Belongs to the glycosyl hydrolase 3 family.</text>
</comment>
<dbReference type="EC" id="3.2.1.21" evidence="3"/>
<dbReference type="PROSITE" id="PS00775">
    <property type="entry name" value="GLYCOSYL_HYDROL_F3"/>
    <property type="match status" value="1"/>
</dbReference>
<dbReference type="InterPro" id="IPR051915">
    <property type="entry name" value="Cellulose_Degrad_GH3"/>
</dbReference>
<accession>A0A7W1YGU0</accession>
<comment type="catalytic activity">
    <reaction evidence="1">
        <text>Hydrolysis of terminal, non-reducing beta-D-glucosyl residues with release of beta-D-glucose.</text>
        <dbReference type="EC" id="3.2.1.21"/>
    </reaction>
</comment>
<organism evidence="9 10">
    <name type="scientific">Listeria rustica</name>
    <dbReference type="NCBI Taxonomy" id="2713503"/>
    <lineage>
        <taxon>Bacteria</taxon>
        <taxon>Bacillati</taxon>
        <taxon>Bacillota</taxon>
        <taxon>Bacilli</taxon>
        <taxon>Bacillales</taxon>
        <taxon>Listeriaceae</taxon>
        <taxon>Listeria</taxon>
    </lineage>
</organism>
<dbReference type="InterPro" id="IPR001764">
    <property type="entry name" value="Glyco_hydro_3_N"/>
</dbReference>
<evidence type="ECO:0000256" key="3">
    <source>
        <dbReference type="ARBA" id="ARBA00012744"/>
    </source>
</evidence>
<dbReference type="InterPro" id="IPR036881">
    <property type="entry name" value="Glyco_hydro_3_C_sf"/>
</dbReference>
<evidence type="ECO:0000256" key="2">
    <source>
        <dbReference type="ARBA" id="ARBA00005336"/>
    </source>
</evidence>
<evidence type="ECO:0000256" key="1">
    <source>
        <dbReference type="ARBA" id="ARBA00000448"/>
    </source>
</evidence>
<dbReference type="Pfam" id="PF01915">
    <property type="entry name" value="Glyco_hydro_3_C"/>
    <property type="match status" value="1"/>
</dbReference>
<evidence type="ECO:0000259" key="8">
    <source>
        <dbReference type="SMART" id="SM01217"/>
    </source>
</evidence>
<dbReference type="InterPro" id="IPR013783">
    <property type="entry name" value="Ig-like_fold"/>
</dbReference>
<dbReference type="SMART" id="SM01217">
    <property type="entry name" value="Fn3_like"/>
    <property type="match status" value="1"/>
</dbReference>
<dbReference type="GO" id="GO:0009251">
    <property type="term" value="P:glucan catabolic process"/>
    <property type="evidence" value="ECO:0007669"/>
    <property type="project" value="TreeGrafter"/>
</dbReference>
<dbReference type="PANTHER" id="PTHR30620:SF16">
    <property type="entry name" value="LYSOSOMAL BETA GLUCOSIDASE"/>
    <property type="match status" value="1"/>
</dbReference>
<keyword evidence="10" id="KW-1185">Reference proteome</keyword>
<dbReference type="Proteomes" id="UP000548787">
    <property type="component" value="Unassembled WGS sequence"/>
</dbReference>
<feature type="domain" description="Fibronectin type III-like" evidence="8">
    <location>
        <begin position="643"/>
        <end position="712"/>
    </location>
</feature>
<dbReference type="Gene3D" id="2.60.40.10">
    <property type="entry name" value="Immunoglobulins"/>
    <property type="match status" value="1"/>
</dbReference>
<dbReference type="Pfam" id="PF00933">
    <property type="entry name" value="Glyco_hydro_3"/>
    <property type="match status" value="1"/>
</dbReference>
<dbReference type="FunFam" id="2.60.40.10:FF:000495">
    <property type="entry name" value="Periplasmic beta-glucosidase"/>
    <property type="match status" value="1"/>
</dbReference>
<dbReference type="InterPro" id="IPR036962">
    <property type="entry name" value="Glyco_hydro_3_N_sf"/>
</dbReference>
<keyword evidence="6 7" id="KW-0326">Glycosidase</keyword>
<evidence type="ECO:0000256" key="5">
    <source>
        <dbReference type="ARBA" id="ARBA00022801"/>
    </source>
</evidence>
<dbReference type="InterPro" id="IPR026891">
    <property type="entry name" value="Fn3-like"/>
</dbReference>
<dbReference type="SUPFAM" id="SSF52279">
    <property type="entry name" value="Beta-D-glucan exohydrolase, C-terminal domain"/>
    <property type="match status" value="1"/>
</dbReference>
<dbReference type="InterPro" id="IPR019800">
    <property type="entry name" value="Glyco_hydro_3_AS"/>
</dbReference>
<keyword evidence="4" id="KW-0732">Signal</keyword>
<dbReference type="PRINTS" id="PR00133">
    <property type="entry name" value="GLHYDRLASE3"/>
</dbReference>
<dbReference type="RefSeq" id="WP_181677131.1">
    <property type="nucleotide sequence ID" value="NZ_JABJVM010000012.1"/>
</dbReference>
<dbReference type="PANTHER" id="PTHR30620">
    <property type="entry name" value="PERIPLASMIC BETA-GLUCOSIDASE-RELATED"/>
    <property type="match status" value="1"/>
</dbReference>
<dbReference type="SUPFAM" id="SSF51445">
    <property type="entry name" value="(Trans)glycosidases"/>
    <property type="match status" value="1"/>
</dbReference>
<dbReference type="GO" id="GO:0008422">
    <property type="term" value="F:beta-glucosidase activity"/>
    <property type="evidence" value="ECO:0007669"/>
    <property type="project" value="UniProtKB-EC"/>
</dbReference>
<comment type="caution">
    <text evidence="9">The sequence shown here is derived from an EMBL/GenBank/DDBJ whole genome shotgun (WGS) entry which is preliminary data.</text>
</comment>
<evidence type="ECO:0000313" key="10">
    <source>
        <dbReference type="Proteomes" id="UP000548787"/>
    </source>
</evidence>
<evidence type="ECO:0000313" key="9">
    <source>
        <dbReference type="EMBL" id="MBA3927016.1"/>
    </source>
</evidence>
<dbReference type="InterPro" id="IPR002772">
    <property type="entry name" value="Glyco_hydro_3_C"/>
</dbReference>